<dbReference type="Proteomes" id="UP000070250">
    <property type="component" value="Chromosome"/>
</dbReference>
<dbReference type="AlphaFoldDB" id="A0A127FAM9"/>
<evidence type="ECO:0000313" key="3">
    <source>
        <dbReference type="EMBL" id="AMN46658.1"/>
    </source>
</evidence>
<dbReference type="Pfam" id="PF03695">
    <property type="entry name" value="UPF0149"/>
    <property type="match status" value="1"/>
</dbReference>
<sequence>MLSVTFPEIVRALEELSCSLAPSEGHGYLCGVLCTRAHYPLECWLEEMIPEHEERVQADRQALDLLFTDTRQTLHSGSMSFDLLLPDDDAPLHTRVAALSQWCQGFLYGFGTGQPVGLEAVSADVSELLRDLTQIGRAILELEEGNEEEESAYAEIVEYVRVGVQLIYDEIDVVRETPAMARNEARNDDDIREHGERDAGLDPSQIH</sequence>
<dbReference type="PANTHER" id="PTHR37528">
    <property type="entry name" value="UPF0149 PROTEIN YGFB"/>
    <property type="match status" value="1"/>
</dbReference>
<keyword evidence="4" id="KW-1185">Reference proteome</keyword>
<accession>A0A127FAM9</accession>
<dbReference type="EMBL" id="CP011971">
    <property type="protein sequence ID" value="AMN46658.1"/>
    <property type="molecule type" value="Genomic_DNA"/>
</dbReference>
<dbReference type="OrthoDB" id="9783391at2"/>
<dbReference type="Gene3D" id="1.20.120.740">
    <property type="entry name" value="YgfB uncharacterised protein family UPF0149, PF03695"/>
    <property type="match status" value="1"/>
</dbReference>
<comment type="similarity">
    <text evidence="1">Belongs to the UPF0149 family.</text>
</comment>
<proteinExistence type="inferred from homology"/>
<dbReference type="InterPro" id="IPR036255">
    <property type="entry name" value="YgfB-like_sf"/>
</dbReference>
<dbReference type="KEGG" id="sdf:ACG33_06110"/>
<dbReference type="STRING" id="465721.ACG33_06110"/>
<reference evidence="3 4" key="1">
    <citation type="submission" date="2015-06" db="EMBL/GenBank/DDBJ databases">
        <title>A Comprehensive Approach to Explore the Metabolic and Phylogenetic Diversity of Bacterial Steroid Degradation in the Environment: Testosterone as an Example.</title>
        <authorList>
            <person name="Yang F.-C."/>
            <person name="Chen Y.-L."/>
            <person name="Yu C.-P."/>
            <person name="Tang S.-L."/>
            <person name="Wang P.-H."/>
            <person name="Ismail W."/>
            <person name="Wang C.-H."/>
            <person name="Yang C.-Y."/>
            <person name="Chiang Y.-R."/>
        </authorList>
    </citation>
    <scope>NUCLEOTIDE SEQUENCE [LARGE SCALE GENOMIC DNA]</scope>
    <source>
        <strain evidence="3 4">DSM 18526</strain>
    </source>
</reference>
<evidence type="ECO:0000313" key="4">
    <source>
        <dbReference type="Proteomes" id="UP000070250"/>
    </source>
</evidence>
<evidence type="ECO:0000256" key="2">
    <source>
        <dbReference type="SAM" id="MobiDB-lite"/>
    </source>
</evidence>
<feature type="region of interest" description="Disordered" evidence="2">
    <location>
        <begin position="182"/>
        <end position="207"/>
    </location>
</feature>
<name>A0A127FAM9_STEDE</name>
<dbReference type="PANTHER" id="PTHR37528:SF1">
    <property type="entry name" value="UPF0149 PROTEIN YGFB"/>
    <property type="match status" value="1"/>
</dbReference>
<dbReference type="RefSeq" id="WP_066919590.1">
    <property type="nucleotide sequence ID" value="NZ_CP011971.1"/>
</dbReference>
<evidence type="ECO:0008006" key="5">
    <source>
        <dbReference type="Google" id="ProtNLM"/>
    </source>
</evidence>
<dbReference type="InterPro" id="IPR011978">
    <property type="entry name" value="YgfB-like"/>
</dbReference>
<organism evidence="3 4">
    <name type="scientific">Steroidobacter denitrificans</name>
    <dbReference type="NCBI Taxonomy" id="465721"/>
    <lineage>
        <taxon>Bacteria</taxon>
        <taxon>Pseudomonadati</taxon>
        <taxon>Pseudomonadota</taxon>
        <taxon>Gammaproteobacteria</taxon>
        <taxon>Steroidobacterales</taxon>
        <taxon>Steroidobacteraceae</taxon>
        <taxon>Steroidobacter</taxon>
    </lineage>
</organism>
<evidence type="ECO:0000256" key="1">
    <source>
        <dbReference type="ARBA" id="ARBA00038308"/>
    </source>
</evidence>
<dbReference type="SUPFAM" id="SSF101327">
    <property type="entry name" value="YgfB-like"/>
    <property type="match status" value="1"/>
</dbReference>
<feature type="compositionally biased region" description="Basic and acidic residues" evidence="2">
    <location>
        <begin position="183"/>
        <end position="200"/>
    </location>
</feature>
<dbReference type="GO" id="GO:0005829">
    <property type="term" value="C:cytosol"/>
    <property type="evidence" value="ECO:0007669"/>
    <property type="project" value="TreeGrafter"/>
</dbReference>
<gene>
    <name evidence="3" type="ORF">ACG33_06110</name>
</gene>
<protein>
    <recommendedName>
        <fullName evidence="5">YecA family protein</fullName>
    </recommendedName>
</protein>